<evidence type="ECO:0000313" key="2">
    <source>
        <dbReference type="EMBL" id="SQA76115.1"/>
    </source>
</evidence>
<evidence type="ECO:0000313" key="4">
    <source>
        <dbReference type="Proteomes" id="UP000249902"/>
    </source>
</evidence>
<dbReference type="Proteomes" id="UP000249902">
    <property type="component" value="Unassembled WGS sequence"/>
</dbReference>
<sequence>MGWTFSNSYFTLADYKDSDVIKEFAVEKNRVNFIRTDDETIPKIRTTEIIFYTFAKNNRDTIFGKRETLYEIDFLIPKSKRVSLVNI</sequence>
<dbReference type="AlphaFoldDB" id="A0AAX2ICI1"/>
<protein>
    <submittedName>
        <fullName evidence="2">Uncharacterized protein</fullName>
    </submittedName>
</protein>
<dbReference type="EMBL" id="CP022385">
    <property type="protein sequence ID" value="ATA84136.1"/>
    <property type="molecule type" value="Genomic_DNA"/>
</dbReference>
<reference evidence="1" key="1">
    <citation type="journal article" date="2017" name="Genome Announc.">
        <title>Twelve Complete Reference Genomes of Clinical Isolates in the Capnocytophaga Genus.</title>
        <authorList>
            <person name="Villarma A."/>
            <person name="Gulvik C.A."/>
            <person name="Rowe L.A."/>
            <person name="Sheth M."/>
            <person name="Juieng P."/>
            <person name="Nicholson A.C."/>
            <person name="Loparev V.N."/>
            <person name="McQuiston J.R."/>
        </authorList>
    </citation>
    <scope>NUCLEOTIDE SEQUENCE</scope>
    <source>
        <strain evidence="1">KC1668</strain>
    </source>
</reference>
<reference evidence="3" key="2">
    <citation type="submission" date="2017-06" db="EMBL/GenBank/DDBJ databases">
        <title>Capnocytophaga spp. assemblies.</title>
        <authorList>
            <person name="Gulvik C.A."/>
        </authorList>
    </citation>
    <scope>NUCLEOTIDE SEQUENCE [LARGE SCALE GENOMIC DNA]</scope>
    <source>
        <strain evidence="3">KC1668</strain>
    </source>
</reference>
<dbReference type="Proteomes" id="UP000217301">
    <property type="component" value="Chromosome"/>
</dbReference>
<keyword evidence="3" id="KW-1185">Reference proteome</keyword>
<name>A0AAX2ICI1_CAPSP</name>
<organism evidence="2 4">
    <name type="scientific">Capnocytophaga sputigena</name>
    <dbReference type="NCBI Taxonomy" id="1019"/>
    <lineage>
        <taxon>Bacteria</taxon>
        <taxon>Pseudomonadati</taxon>
        <taxon>Bacteroidota</taxon>
        <taxon>Flavobacteriia</taxon>
        <taxon>Flavobacteriales</taxon>
        <taxon>Flavobacteriaceae</taxon>
        <taxon>Capnocytophaga</taxon>
    </lineage>
</organism>
<proteinExistence type="predicted"/>
<dbReference type="KEGG" id="cspu:CGC55_06310"/>
<evidence type="ECO:0000313" key="1">
    <source>
        <dbReference type="EMBL" id="ATA84136.1"/>
    </source>
</evidence>
<reference evidence="2 4" key="3">
    <citation type="submission" date="2018-06" db="EMBL/GenBank/DDBJ databases">
        <authorList>
            <consortium name="Pathogen Informatics"/>
            <person name="Doyle S."/>
        </authorList>
    </citation>
    <scope>NUCLEOTIDE SEQUENCE [LARGE SCALE GENOMIC DNA]</scope>
    <source>
        <strain evidence="2 4">NCTC11653</strain>
    </source>
</reference>
<evidence type="ECO:0000313" key="3">
    <source>
        <dbReference type="Proteomes" id="UP000217301"/>
    </source>
</evidence>
<gene>
    <name evidence="1" type="ORF">CGC55_06310</name>
    <name evidence="2" type="ORF">NCTC11653_02029</name>
</gene>
<dbReference type="EMBL" id="UAVP01000008">
    <property type="protein sequence ID" value="SQA76115.1"/>
    <property type="molecule type" value="Genomic_DNA"/>
</dbReference>
<accession>A0AAX2ICI1</accession>